<sequence length="347" mass="38330">MSVLRCFAIAVVTMVAFCEGQPKWFQDKENELLKTLEAAQAMKLNQLEEKGLRHVMEDVQQGRDPEGEDEVIRMELAYAFRNLMSLNPYDEARIKADFREVLGEKIANEIFEEGEKITEEELRKKQHVQKDLDFNKRQKGAWNHVVNDAKRGRDMTDHNKSILHRITLDASKIFALPPEELEAEKALLVMSYGEETAQRILDGIHVVHDEVKSKAQATSEAERAMKEVLAGKEIPHDQPQAAVATPVQVQAARINPAAQTQDAGAKPTQGQAVHPNPVPVKVPAANPAKAQTDAPNPSEGEAEAAQPAAQPNVAQRLRAKPAKGQPTRAQAAEATPTEEKDVDTDAT</sequence>
<keyword evidence="2" id="KW-0732">Signal</keyword>
<gene>
    <name evidence="4" type="primary">LOC118432175</name>
</gene>
<evidence type="ECO:0000256" key="2">
    <source>
        <dbReference type="SAM" id="SignalP"/>
    </source>
</evidence>
<accession>A0A9J7NDM3</accession>
<feature type="compositionally biased region" description="Low complexity" evidence="1">
    <location>
        <begin position="272"/>
        <end position="290"/>
    </location>
</feature>
<evidence type="ECO:0000313" key="4">
    <source>
        <dbReference type="RefSeq" id="XP_035699601.1"/>
    </source>
</evidence>
<dbReference type="Proteomes" id="UP000001554">
    <property type="component" value="Chromosome 2"/>
</dbReference>
<evidence type="ECO:0000256" key="1">
    <source>
        <dbReference type="SAM" id="MobiDB-lite"/>
    </source>
</evidence>
<dbReference type="GeneID" id="118432175"/>
<feature type="chain" id="PRO_5039951130" evidence="2">
    <location>
        <begin position="21"/>
        <end position="347"/>
    </location>
</feature>
<reference evidence="3" key="1">
    <citation type="journal article" date="2020" name="Nat. Ecol. Evol.">
        <title>Deeply conserved synteny resolves early events in vertebrate evolution.</title>
        <authorList>
            <person name="Simakov O."/>
            <person name="Marletaz F."/>
            <person name="Yue J.X."/>
            <person name="O'Connell B."/>
            <person name="Jenkins J."/>
            <person name="Brandt A."/>
            <person name="Calef R."/>
            <person name="Tung C.H."/>
            <person name="Huang T.K."/>
            <person name="Schmutz J."/>
            <person name="Satoh N."/>
            <person name="Yu J.K."/>
            <person name="Putnam N.H."/>
            <person name="Green R.E."/>
            <person name="Rokhsar D.S."/>
        </authorList>
    </citation>
    <scope>NUCLEOTIDE SEQUENCE [LARGE SCALE GENOMIC DNA]</scope>
    <source>
        <strain evidence="3">S238N-H82</strain>
    </source>
</reference>
<dbReference type="RefSeq" id="XP_035699601.1">
    <property type="nucleotide sequence ID" value="XM_035843708.1"/>
</dbReference>
<protein>
    <submittedName>
        <fullName evidence="4">Eukaryotic translation initiation factor 3 subunit A-like</fullName>
    </submittedName>
</protein>
<dbReference type="KEGG" id="bfo:118432175"/>
<feature type="region of interest" description="Disordered" evidence="1">
    <location>
        <begin position="257"/>
        <end position="347"/>
    </location>
</feature>
<keyword evidence="3" id="KW-1185">Reference proteome</keyword>
<organism evidence="3 4">
    <name type="scientific">Branchiostoma floridae</name>
    <name type="common">Florida lancelet</name>
    <name type="synonym">Amphioxus</name>
    <dbReference type="NCBI Taxonomy" id="7739"/>
    <lineage>
        <taxon>Eukaryota</taxon>
        <taxon>Metazoa</taxon>
        <taxon>Chordata</taxon>
        <taxon>Cephalochordata</taxon>
        <taxon>Leptocardii</taxon>
        <taxon>Amphioxiformes</taxon>
        <taxon>Branchiostomatidae</taxon>
        <taxon>Branchiostoma</taxon>
    </lineage>
</organism>
<reference evidence="4" key="2">
    <citation type="submission" date="2025-08" db="UniProtKB">
        <authorList>
            <consortium name="RefSeq"/>
        </authorList>
    </citation>
    <scope>IDENTIFICATION</scope>
    <source>
        <strain evidence="4">S238N-H82</strain>
        <tissue evidence="4">Testes</tissue>
    </source>
</reference>
<evidence type="ECO:0000313" key="3">
    <source>
        <dbReference type="Proteomes" id="UP000001554"/>
    </source>
</evidence>
<proteinExistence type="predicted"/>
<dbReference type="AlphaFoldDB" id="A0A9J7NDM3"/>
<feature type="signal peptide" evidence="2">
    <location>
        <begin position="1"/>
        <end position="20"/>
    </location>
</feature>
<name>A0A9J7NDM3_BRAFL</name>
<dbReference type="OrthoDB" id="10353782at2759"/>